<proteinExistence type="inferred from homology"/>
<dbReference type="Pfam" id="PF00106">
    <property type="entry name" value="adh_short"/>
    <property type="match status" value="1"/>
</dbReference>
<dbReference type="SUPFAM" id="SSF51735">
    <property type="entry name" value="NAD(P)-binding Rossmann-fold domains"/>
    <property type="match status" value="1"/>
</dbReference>
<dbReference type="EMBL" id="CP001052">
    <property type="protein sequence ID" value="ACD16755.1"/>
    <property type="molecule type" value="Genomic_DNA"/>
</dbReference>
<dbReference type="eggNOG" id="COG1028">
    <property type="taxonomic scope" value="Bacteria"/>
</dbReference>
<sequence precursor="true">MAKQIAVVTGGMGGLGESISIKLHDAGYAVVVTCSPANTGANEWLARMEEQGRQLRAYAVDVAGYDSCGRCAAQIAAEVGPVDILINNAGRPARTARRSRRARAVPVFARSRFRDRSQHCDQWRATPAMKRIVSNGGSDE</sequence>
<dbReference type="InterPro" id="IPR036291">
    <property type="entry name" value="NAD(P)-bd_dom_sf"/>
</dbReference>
<dbReference type="Gene3D" id="3.40.50.720">
    <property type="entry name" value="NAD(P)-binding Rossmann-like Domain"/>
    <property type="match status" value="1"/>
</dbReference>
<accession>B2T594</accession>
<gene>
    <name evidence="2" type="ordered locus">Bphyt_2357</name>
</gene>
<dbReference type="PANTHER" id="PTHR42879">
    <property type="entry name" value="3-OXOACYL-(ACYL-CARRIER-PROTEIN) REDUCTASE"/>
    <property type="match status" value="1"/>
</dbReference>
<evidence type="ECO:0000313" key="3">
    <source>
        <dbReference type="Proteomes" id="UP000001739"/>
    </source>
</evidence>
<evidence type="ECO:0000256" key="1">
    <source>
        <dbReference type="ARBA" id="ARBA00006484"/>
    </source>
</evidence>
<name>B2T594_PARPJ</name>
<dbReference type="Proteomes" id="UP000001739">
    <property type="component" value="Chromosome 1"/>
</dbReference>
<dbReference type="STRING" id="398527.Bphyt_2357"/>
<reference evidence="2 3" key="1">
    <citation type="journal article" date="2011" name="J. Bacteriol.">
        <title>Complete genome sequence of the plant growth-promoting endophyte Burkholderia phytofirmans strain PsJN.</title>
        <authorList>
            <person name="Weilharter A."/>
            <person name="Mitter B."/>
            <person name="Shin M.V."/>
            <person name="Chain P.S."/>
            <person name="Nowak J."/>
            <person name="Sessitsch A."/>
        </authorList>
    </citation>
    <scope>NUCLEOTIDE SEQUENCE [LARGE SCALE GENOMIC DNA]</scope>
    <source>
        <strain evidence="3">DSM 17436 / LMG 22146 / PsJN</strain>
    </source>
</reference>
<evidence type="ECO:0000313" key="2">
    <source>
        <dbReference type="EMBL" id="ACD16755.1"/>
    </source>
</evidence>
<dbReference type="HOGENOM" id="CLU_1831375_0_0_4"/>
<dbReference type="PRINTS" id="PR00081">
    <property type="entry name" value="GDHRDH"/>
</dbReference>
<comment type="similarity">
    <text evidence="1">Belongs to the short-chain dehydrogenases/reductases (SDR) family.</text>
</comment>
<dbReference type="KEGG" id="bpy:Bphyt_2357"/>
<protein>
    <submittedName>
        <fullName evidence="2">Short-chain dehydrogenase/reductase SDR</fullName>
    </submittedName>
</protein>
<dbReference type="AlphaFoldDB" id="B2T594"/>
<organism evidence="2 3">
    <name type="scientific">Paraburkholderia phytofirmans (strain DSM 17436 / LMG 22146 / PsJN)</name>
    <name type="common">Burkholderia phytofirmans</name>
    <dbReference type="NCBI Taxonomy" id="398527"/>
    <lineage>
        <taxon>Bacteria</taxon>
        <taxon>Pseudomonadati</taxon>
        <taxon>Pseudomonadota</taxon>
        <taxon>Betaproteobacteria</taxon>
        <taxon>Burkholderiales</taxon>
        <taxon>Burkholderiaceae</taxon>
        <taxon>Paraburkholderia</taxon>
    </lineage>
</organism>
<dbReference type="PANTHER" id="PTHR42879:SF2">
    <property type="entry name" value="3-OXOACYL-[ACYL-CARRIER-PROTEIN] REDUCTASE FABG"/>
    <property type="match status" value="1"/>
</dbReference>
<dbReference type="InterPro" id="IPR050259">
    <property type="entry name" value="SDR"/>
</dbReference>
<dbReference type="InterPro" id="IPR002347">
    <property type="entry name" value="SDR_fam"/>
</dbReference>